<dbReference type="InterPro" id="IPR056127">
    <property type="entry name" value="DUF7710"/>
</dbReference>
<name>A0ABQ6T4Q9_9GAMM</name>
<dbReference type="Pfam" id="PF24819">
    <property type="entry name" value="DUF7710"/>
    <property type="match status" value="1"/>
</dbReference>
<keyword evidence="3" id="KW-1185">Reference proteome</keyword>
<feature type="domain" description="DUF7710" evidence="1">
    <location>
        <begin position="22"/>
        <end position="105"/>
    </location>
</feature>
<proteinExistence type="predicted"/>
<sequence length="107" mass="11649">MLYPCRCTSDRGANINTEPTEIWVFHGAGARFAGGVFGNREAGLSWAAKHALTGVLTCYPLNEGAYDWALRSGAFTPKRPEHREAHFIGGFTSASMDHVHVEDGTPQ</sequence>
<dbReference type="Proteomes" id="UP000326367">
    <property type="component" value="Unassembled WGS sequence"/>
</dbReference>
<gene>
    <name evidence="2" type="ORF">FJU31_04265</name>
</gene>
<dbReference type="EMBL" id="VYKI01000003">
    <property type="protein sequence ID" value="KAA9003518.1"/>
    <property type="molecule type" value="Genomic_DNA"/>
</dbReference>
<evidence type="ECO:0000313" key="2">
    <source>
        <dbReference type="EMBL" id="KAA9003518.1"/>
    </source>
</evidence>
<accession>A0ABQ6T4Q9</accession>
<protein>
    <recommendedName>
        <fullName evidence="1">DUF7710 domain-containing protein</fullName>
    </recommendedName>
</protein>
<comment type="caution">
    <text evidence="2">The sequence shown here is derived from an EMBL/GenBank/DDBJ whole genome shotgun (WGS) entry which is preliminary data.</text>
</comment>
<evidence type="ECO:0000259" key="1">
    <source>
        <dbReference type="Pfam" id="PF24819"/>
    </source>
</evidence>
<evidence type="ECO:0000313" key="3">
    <source>
        <dbReference type="Proteomes" id="UP000326367"/>
    </source>
</evidence>
<organism evidence="2 3">
    <name type="scientific">Stenotrophomonas cyclobalanopsidis</name>
    <dbReference type="NCBI Taxonomy" id="2771362"/>
    <lineage>
        <taxon>Bacteria</taxon>
        <taxon>Pseudomonadati</taxon>
        <taxon>Pseudomonadota</taxon>
        <taxon>Gammaproteobacteria</taxon>
        <taxon>Lysobacterales</taxon>
        <taxon>Lysobacteraceae</taxon>
        <taxon>Stenotrophomonas</taxon>
    </lineage>
</organism>
<dbReference type="RefSeq" id="WP_150453622.1">
    <property type="nucleotide sequence ID" value="NZ_VYKI01000003.1"/>
</dbReference>
<reference evidence="2 3" key="1">
    <citation type="journal article" date="2020" name="Antonie Van Leeuwenhoek">
        <title>Stenotrophomonas cyclobalanopsidis sp. nov., isolated from the leaf spot disease of Cyclobalanopsis patelliformis.</title>
        <authorList>
            <person name="Bian D.R."/>
            <person name="Xue H."/>
            <person name="Piao C.G."/>
            <person name="Li Y."/>
        </authorList>
    </citation>
    <scope>NUCLEOTIDE SEQUENCE [LARGE SCALE GENOMIC DNA]</scope>
    <source>
        <strain evidence="2 3">TPQG1-4</strain>
    </source>
</reference>